<gene>
    <name evidence="1" type="ORF">TRAPUB_589</name>
</gene>
<sequence length="53" mass="5902">MVKYVKLAHALFGKFVAKRRGKTLVGAAGGRFTILVGINLQAELVERNFRAWV</sequence>
<dbReference type="EMBL" id="MNAD01001041">
    <property type="protein sequence ID" value="OJT08515.1"/>
    <property type="molecule type" value="Genomic_DNA"/>
</dbReference>
<dbReference type="Proteomes" id="UP000184267">
    <property type="component" value="Unassembled WGS sequence"/>
</dbReference>
<reference evidence="1 2" key="1">
    <citation type="submission" date="2016-10" db="EMBL/GenBank/DDBJ databases">
        <title>Genome sequence of the basidiomycete white-rot fungus Trametes pubescens.</title>
        <authorList>
            <person name="Makela M.R."/>
            <person name="Granchi Z."/>
            <person name="Peng M."/>
            <person name="De Vries R.P."/>
            <person name="Grigoriev I."/>
            <person name="Riley R."/>
            <person name="Hilden K."/>
        </authorList>
    </citation>
    <scope>NUCLEOTIDE SEQUENCE [LARGE SCALE GENOMIC DNA]</scope>
    <source>
        <strain evidence="1 2">FBCC735</strain>
    </source>
</reference>
<accession>A0A1M2VLP7</accession>
<protein>
    <submittedName>
        <fullName evidence="1">Uncharacterized protein</fullName>
    </submittedName>
</protein>
<evidence type="ECO:0000313" key="1">
    <source>
        <dbReference type="EMBL" id="OJT08515.1"/>
    </source>
</evidence>
<dbReference type="AlphaFoldDB" id="A0A1M2VLP7"/>
<keyword evidence="2" id="KW-1185">Reference proteome</keyword>
<name>A0A1M2VLP7_TRAPU</name>
<comment type="caution">
    <text evidence="1">The sequence shown here is derived from an EMBL/GenBank/DDBJ whole genome shotgun (WGS) entry which is preliminary data.</text>
</comment>
<proteinExistence type="predicted"/>
<evidence type="ECO:0000313" key="2">
    <source>
        <dbReference type="Proteomes" id="UP000184267"/>
    </source>
</evidence>
<organism evidence="1 2">
    <name type="scientific">Trametes pubescens</name>
    <name type="common">White-rot fungus</name>
    <dbReference type="NCBI Taxonomy" id="154538"/>
    <lineage>
        <taxon>Eukaryota</taxon>
        <taxon>Fungi</taxon>
        <taxon>Dikarya</taxon>
        <taxon>Basidiomycota</taxon>
        <taxon>Agaricomycotina</taxon>
        <taxon>Agaricomycetes</taxon>
        <taxon>Polyporales</taxon>
        <taxon>Polyporaceae</taxon>
        <taxon>Trametes</taxon>
    </lineage>
</organism>